<dbReference type="EMBL" id="JAPFFK010000006">
    <property type="protein sequence ID" value="KAJ6760738.1"/>
    <property type="molecule type" value="Genomic_DNA"/>
</dbReference>
<keyword evidence="8" id="KW-1185">Reference proteome</keyword>
<dbReference type="GO" id="GO:0006364">
    <property type="term" value="P:rRNA processing"/>
    <property type="evidence" value="ECO:0007669"/>
    <property type="project" value="UniProtKB-KW"/>
</dbReference>
<keyword evidence="5 7" id="KW-0687">Ribonucleoprotein</keyword>
<comment type="caution">
    <text evidence="7">The sequence shown here is derived from an EMBL/GenBank/DDBJ whole genome shotgun (WGS) entry which is preliminary data.</text>
</comment>
<accession>A0A9Q1A746</accession>
<dbReference type="Pfam" id="PF04006">
    <property type="entry name" value="Mpp10"/>
    <property type="match status" value="1"/>
</dbReference>
<evidence type="ECO:0000256" key="5">
    <source>
        <dbReference type="ARBA" id="ARBA00023274"/>
    </source>
</evidence>
<evidence type="ECO:0000256" key="6">
    <source>
        <dbReference type="ARBA" id="ARBA00029455"/>
    </source>
</evidence>
<dbReference type="PANTHER" id="PTHR17039:SF0">
    <property type="entry name" value="U3 SMALL NUCLEOLAR RIBONUCLEOPROTEIN PROTEIN MPP10"/>
    <property type="match status" value="1"/>
</dbReference>
<reference evidence="7" key="2">
    <citation type="journal article" date="2023" name="Int. J. Mol. Sci.">
        <title>De Novo Assembly and Annotation of 11 Diverse Shrub Willow (Salix) Genomes Reveals Novel Gene Organization in Sex-Linked Regions.</title>
        <authorList>
            <person name="Hyden B."/>
            <person name="Feng K."/>
            <person name="Yates T.B."/>
            <person name="Jawdy S."/>
            <person name="Cereghino C."/>
            <person name="Smart L.B."/>
            <person name="Muchero W."/>
        </authorList>
    </citation>
    <scope>NUCLEOTIDE SEQUENCE</scope>
    <source>
        <tissue evidence="7">Shoot tip</tissue>
    </source>
</reference>
<keyword evidence="2" id="KW-0690">Ribosome biogenesis</keyword>
<evidence type="ECO:0000256" key="1">
    <source>
        <dbReference type="ARBA" id="ARBA00004604"/>
    </source>
</evidence>
<gene>
    <name evidence="7" type="ORF">OIU79_025556</name>
</gene>
<dbReference type="GO" id="GO:0034457">
    <property type="term" value="C:Mpp10 complex"/>
    <property type="evidence" value="ECO:0007669"/>
    <property type="project" value="InterPro"/>
</dbReference>
<dbReference type="AlphaFoldDB" id="A0A9Q1A746"/>
<keyword evidence="3" id="KW-0698">rRNA processing</keyword>
<comment type="similarity">
    <text evidence="6">Belongs to the MPP10 family.</text>
</comment>
<dbReference type="OrthoDB" id="445326at2759"/>
<keyword evidence="4" id="KW-0539">Nucleus</keyword>
<comment type="subcellular location">
    <subcellularLocation>
        <location evidence="1">Nucleus</location>
        <location evidence="1">Nucleolus</location>
    </subcellularLocation>
</comment>
<evidence type="ECO:0000256" key="2">
    <source>
        <dbReference type="ARBA" id="ARBA00022517"/>
    </source>
</evidence>
<proteinExistence type="inferred from homology"/>
<dbReference type="Proteomes" id="UP001151532">
    <property type="component" value="Chromosome 15Z"/>
</dbReference>
<dbReference type="InterPro" id="IPR012173">
    <property type="entry name" value="Mpp10"/>
</dbReference>
<dbReference type="PANTHER" id="PTHR17039">
    <property type="entry name" value="U3 SMALL NUCLEOLAR RIBONUCLEOPROTEIN PROTEIN MPP10"/>
    <property type="match status" value="1"/>
</dbReference>
<dbReference type="GO" id="GO:0005732">
    <property type="term" value="C:sno(s)RNA-containing ribonucleoprotein complex"/>
    <property type="evidence" value="ECO:0007669"/>
    <property type="project" value="InterPro"/>
</dbReference>
<organism evidence="7 8">
    <name type="scientific">Salix purpurea</name>
    <name type="common">Purple osier willow</name>
    <dbReference type="NCBI Taxonomy" id="77065"/>
    <lineage>
        <taxon>Eukaryota</taxon>
        <taxon>Viridiplantae</taxon>
        <taxon>Streptophyta</taxon>
        <taxon>Embryophyta</taxon>
        <taxon>Tracheophyta</taxon>
        <taxon>Spermatophyta</taxon>
        <taxon>Magnoliopsida</taxon>
        <taxon>eudicotyledons</taxon>
        <taxon>Gunneridae</taxon>
        <taxon>Pentapetalae</taxon>
        <taxon>rosids</taxon>
        <taxon>fabids</taxon>
        <taxon>Malpighiales</taxon>
        <taxon>Salicaceae</taxon>
        <taxon>Saliceae</taxon>
        <taxon>Salix</taxon>
    </lineage>
</organism>
<evidence type="ECO:0000256" key="4">
    <source>
        <dbReference type="ARBA" id="ARBA00023242"/>
    </source>
</evidence>
<name>A0A9Q1A746_SALPP</name>
<protein>
    <submittedName>
        <fullName evidence="7">U3 SMALL NUCLEOLAR RIBONUCLEOprotein MPP10</fullName>
    </submittedName>
</protein>
<evidence type="ECO:0000256" key="3">
    <source>
        <dbReference type="ARBA" id="ARBA00022552"/>
    </source>
</evidence>
<dbReference type="GO" id="GO:0032040">
    <property type="term" value="C:small-subunit processome"/>
    <property type="evidence" value="ECO:0007669"/>
    <property type="project" value="TreeGrafter"/>
</dbReference>
<sequence>MIWTLQQVTAASRPKNSALEVDLDFEHNMRPAPVITEEVTATLEDMIKNRIIEVNFKFEWISDLSSCLVNTSLFYFISDV</sequence>
<reference evidence="7" key="1">
    <citation type="submission" date="2022-11" db="EMBL/GenBank/DDBJ databases">
        <authorList>
            <person name="Hyden B.L."/>
            <person name="Feng K."/>
            <person name="Yates T."/>
            <person name="Jawdy S."/>
            <person name="Smart L.B."/>
            <person name="Muchero W."/>
        </authorList>
    </citation>
    <scope>NUCLEOTIDE SEQUENCE</scope>
    <source>
        <tissue evidence="7">Shoot tip</tissue>
    </source>
</reference>
<evidence type="ECO:0000313" key="7">
    <source>
        <dbReference type="EMBL" id="KAJ6760738.1"/>
    </source>
</evidence>
<evidence type="ECO:0000313" key="8">
    <source>
        <dbReference type="Proteomes" id="UP001151532"/>
    </source>
</evidence>